<dbReference type="EMBL" id="JAHBFV010000006">
    <property type="protein sequence ID" value="MBZ6015397.1"/>
    <property type="molecule type" value="Genomic_DNA"/>
</dbReference>
<dbReference type="AlphaFoldDB" id="A0AB35FXY1"/>
<evidence type="ECO:0000313" key="1">
    <source>
        <dbReference type="EMBL" id="MBZ6015397.1"/>
    </source>
</evidence>
<protein>
    <submittedName>
        <fullName evidence="1">Phage portal protein</fullName>
    </submittedName>
</protein>
<dbReference type="Proteomes" id="UP000727071">
    <property type="component" value="Unassembled WGS sequence"/>
</dbReference>
<gene>
    <name evidence="1" type="ORF">KII88_02440</name>
</gene>
<evidence type="ECO:0000313" key="2">
    <source>
        <dbReference type="Proteomes" id="UP000727071"/>
    </source>
</evidence>
<organism evidence="1 2">
    <name type="scientific">Leuconostoc gelidum subsp. gelidum</name>
    <dbReference type="NCBI Taxonomy" id="1607839"/>
    <lineage>
        <taxon>Bacteria</taxon>
        <taxon>Bacillati</taxon>
        <taxon>Bacillota</taxon>
        <taxon>Bacilli</taxon>
        <taxon>Lactobacillales</taxon>
        <taxon>Lactobacillaceae</taxon>
        <taxon>Leuconostoc</taxon>
        <taxon>Leuconostoc gelidum group</taxon>
    </lineage>
</organism>
<sequence>MTQKSIKSFLLADASVLEETKEIKFPQFDEAFVIRSLTADEFDNITKRSTRRMKQNGSIVKEVDQNKLVDTLVAEAVVTPDLNDAELQEYYGTIGNAAGTARKMLKAGQWGDLIKDVQDLSGFDQEPLDELVDEVKK</sequence>
<name>A0AB35FXY1_LEUGE</name>
<proteinExistence type="predicted"/>
<dbReference type="RefSeq" id="WP_089896385.1">
    <property type="nucleotide sequence ID" value="NZ_JAHBFV010000006.1"/>
</dbReference>
<comment type="caution">
    <text evidence="1">The sequence shown here is derived from an EMBL/GenBank/DDBJ whole genome shotgun (WGS) entry which is preliminary data.</text>
</comment>
<dbReference type="Gene3D" id="3.30.2220.30">
    <property type="match status" value="1"/>
</dbReference>
<accession>A0AB35FXY1</accession>
<dbReference type="InterPro" id="IPR038559">
    <property type="entry name" value="XkdN-like_sf"/>
</dbReference>
<reference evidence="1" key="1">
    <citation type="submission" date="2021-05" db="EMBL/GenBank/DDBJ databases">
        <title>Pangenome of Leuconostoc gelidum warrants species status for Leuconostoc gelidum subsp. gasicomitatum.</title>
        <authorList>
            <person name="Johansson P."/>
            <person name="Sade E."/>
            <person name="Hultman J."/>
            <person name="Auvinen P."/>
            <person name="Bjorkroth J."/>
        </authorList>
    </citation>
    <scope>NUCLEOTIDE SEQUENCE</scope>
    <source>
        <strain evidence="1">C220d</strain>
    </source>
</reference>
<dbReference type="InterPro" id="IPR014986">
    <property type="entry name" value="XkdN-like"/>
</dbReference>
<dbReference type="Pfam" id="PF08890">
    <property type="entry name" value="Phage_TAC_5"/>
    <property type="match status" value="1"/>
</dbReference>